<reference evidence="6 9" key="1">
    <citation type="journal article" date="2007" name="J. Virol.">
        <title>Genome sequences of three koi herpesvirus isolates representing the expanding distribution of an emerging disease threatening koi and common carp worldwide.</title>
        <authorList>
            <person name="Aoki T."/>
            <person name="Hirono I."/>
            <person name="Kurokawa K."/>
            <person name="Fukuda H."/>
            <person name="Nahary R."/>
            <person name="Eldar A."/>
            <person name="Davison A.J."/>
            <person name="Waltzek T.B."/>
            <person name="Bercovier H."/>
            <person name="Hedrick R.P."/>
        </authorList>
    </citation>
    <scope>NUCLEOTIDE SEQUENCE [LARGE SCALE GENOMIC DNA]</scope>
    <source>
        <strain evidence="1">KHV-I</strain>
        <strain evidence="2 9">KHV-U</strain>
        <strain evidence="5">TUMST1</strain>
    </source>
</reference>
<dbReference type="EMBL" id="AP008984">
    <property type="protein sequence ID" value="BAF48933.1"/>
    <property type="molecule type" value="Genomic_DNA"/>
</dbReference>
<dbReference type="Proteomes" id="UP000106924">
    <property type="component" value="Segment"/>
</dbReference>
<organism evidence="1 6">
    <name type="scientific">Cyprinid herpesvirus 3</name>
    <name type="common">CyHV-3</name>
    <dbReference type="NCBI Taxonomy" id="180230"/>
    <lineage>
        <taxon>Viruses</taxon>
        <taxon>Duplodnaviria</taxon>
        <taxon>Heunggongvirae</taxon>
        <taxon>Peploviricota</taxon>
        <taxon>Herviviricetes</taxon>
        <taxon>Herpesvirales</taxon>
        <taxon>Alloherpesviridae</taxon>
        <taxon>Cyvirus</taxon>
        <taxon>Cyvirus cyprinidallo3</taxon>
    </lineage>
</organism>
<reference evidence="2" key="2">
    <citation type="submission" date="2007-03" db="EMBL/GenBank/DDBJ databases">
        <title>Comparative genomics of carp herpesviruses.</title>
        <authorList>
            <person name="Davison A.J."/>
            <person name="Kurobe T."/>
            <person name="Gatherer D."/>
            <person name="Cunningham C."/>
            <person name="Waltzek T.B."/>
            <person name="Korf I."/>
            <person name="Fukuda H."/>
            <person name="Hedrick R.P."/>
        </authorList>
    </citation>
    <scope>NUCLEOTIDE SEQUENCE</scope>
    <source>
        <strain evidence="2">KHV-U</strain>
    </source>
</reference>
<dbReference type="Proteomes" id="UP000156776">
    <property type="component" value="Segment"/>
</dbReference>
<dbReference type="OrthoDB" id="17375at10239"/>
<evidence type="ECO:0000313" key="3">
    <source>
        <dbReference type="EMBL" id="AIC32475.1"/>
    </source>
</evidence>
<evidence type="ECO:0000313" key="4">
    <source>
        <dbReference type="EMBL" id="AJP55608.1"/>
    </source>
</evidence>
<evidence type="ECO:0000313" key="1">
    <source>
        <dbReference type="EMBL" id="ABC55125.1"/>
    </source>
</evidence>
<accession>A3QMT8</accession>
<keyword evidence="9" id="KW-1185">Reference proteome</keyword>
<dbReference type="Proteomes" id="UP000160099">
    <property type="component" value="Segment"/>
</dbReference>
<evidence type="ECO:0000313" key="2">
    <source>
        <dbReference type="EMBL" id="ABG42947.1"/>
    </source>
</evidence>
<dbReference type="KEGG" id="vg:11266450"/>
<evidence type="ECO:0000313" key="7">
    <source>
        <dbReference type="Proteomes" id="UP000128453"/>
    </source>
</evidence>
<reference evidence="7 8" key="5">
    <citation type="journal article" date="2015" name="PLoS Pathog.">
        <title>Rational development of an attenuated recombinant cyprinid herpesvirus 3 vaccine using prokaryotic mutagenesis and in vivo bioluminescent imaging.</title>
        <authorList>
            <person name="Boutier M."/>
            <person name="Ronsmans M."/>
            <person name="Ouyang P."/>
            <person name="Fournier G."/>
            <person name="Reschner A."/>
            <person name="Rakus K."/>
            <person name="Wilkie G.S."/>
            <person name="Farnir F."/>
            <person name="Bayrou C."/>
            <person name="Lieffrig F."/>
            <person name="Li H."/>
            <person name="Desmecht D."/>
            <person name="Davison A.J."/>
            <person name="Vanderplasschen A."/>
        </authorList>
    </citation>
    <scope>NUCLEOTIDE SEQUENCE [LARGE SCALE GENOMIC DNA]</scope>
    <source>
        <strain evidence="4">FL</strain>
    </source>
</reference>
<name>A3QMT8_CYHV3</name>
<dbReference type="Proteomes" id="UP000130752">
    <property type="component" value="Segment"/>
</dbReference>
<dbReference type="EMBL" id="DQ177346">
    <property type="protein sequence ID" value="ABC55125.1"/>
    <property type="molecule type" value="Genomic_DNA"/>
</dbReference>
<dbReference type="EMBL" id="KP343684">
    <property type="protein sequence ID" value="AJP55763.1"/>
    <property type="molecule type" value="Genomic_DNA"/>
</dbReference>
<evidence type="ECO:0000313" key="9">
    <source>
        <dbReference type="Proteomes" id="UP000156776"/>
    </source>
</evidence>
<dbReference type="EMBL" id="KP343683">
    <property type="protein sequence ID" value="AJP55608.1"/>
    <property type="molecule type" value="Genomic_DNA"/>
</dbReference>
<evidence type="ECO:0000313" key="10">
    <source>
        <dbReference type="Proteomes" id="UP000160099"/>
    </source>
</evidence>
<reference evidence="7 8" key="3">
    <citation type="journal article" date="2008" name="J. Virol.">
        <title>Cloning of the koi herpesvirus genome as an infectious bacterial artificial chromosome demonstrates that disruption of the thymidine kinase locus induces partial attenuation in Cyprinus carpio koi.</title>
        <authorList>
            <person name="Costes B."/>
            <person name="Fournier G."/>
            <person name="Michel B."/>
            <person name="Delforge C."/>
            <person name="Raj V.S."/>
            <person name="Dewals B."/>
            <person name="Gillet L."/>
            <person name="Drion P."/>
            <person name="Body A."/>
            <person name="Schynts F."/>
            <person name="Lieffrig F."/>
            <person name="Vanderplasschen A."/>
        </authorList>
    </citation>
    <scope>NUCLEOTIDE SEQUENCE [LARGE SCALE GENOMIC DNA]</scope>
    <source>
        <strain evidence="4">FL</strain>
    </source>
</reference>
<dbReference type="GeneID" id="11266450"/>
<dbReference type="EMBL" id="DQ657948">
    <property type="protein sequence ID" value="ABG42947.1"/>
    <property type="molecule type" value="Genomic_DNA"/>
</dbReference>
<reference evidence="7 8" key="4">
    <citation type="journal article" date="2009" name="J. Virol.">
        <title>The major portal of entry of koi herpesvirus in Cyprinus carpio is the skin.</title>
        <authorList>
            <person name="Costes B."/>
            <person name="Raj V.S."/>
            <person name="Michel B."/>
            <person name="Fournier G."/>
            <person name="Thirion M."/>
            <person name="Gillet L."/>
            <person name="Mast J."/>
            <person name="Lieffrig F."/>
            <person name="Bremont M."/>
            <person name="Vanderplasschen A."/>
        </authorList>
    </citation>
    <scope>NUCLEOTIDE SEQUENCE [LARGE SCALE GENOMIC DNA]</scope>
    <source>
        <strain evidence="4">FL</strain>
    </source>
</reference>
<proteinExistence type="predicted"/>
<evidence type="ECO:0000313" key="5">
    <source>
        <dbReference type="EMBL" id="BAF48933.1"/>
    </source>
</evidence>
<evidence type="ECO:0000313" key="6">
    <source>
        <dbReference type="Proteomes" id="UP000106924"/>
    </source>
</evidence>
<protein>
    <submittedName>
        <fullName evidence="3">ORF120R</fullName>
    </submittedName>
    <submittedName>
        <fullName evidence="2">Protein ORF120</fullName>
    </submittedName>
</protein>
<sequence length="262" mass="28647">MMNDAEDDKSRVLRALRESGSDPIDGAVFQRVVRLAPNEYLRIESAECPDVCYSLYMCLDGKSLLVSNCYKVVDAQAPVQPVREGCLLLASNSAELHRIAVELASPYPSPHSSSFPSHPRASSNSPGVALVPRDKLVLSCSLNLSSVANTGGWAFETLQHLDAGDRSTLVQAGRWADYKFWASCVPLIKAEPESCEVVATDWDPSVECVQYAEQWLNFQGVSSEGIAVWRAAACVAKSKYFTALGNLWRHGVRHKAMLPSTV</sequence>
<gene>
    <name evidence="3" type="ORF">CyHV3-GZ_ORF120R</name>
    <name evidence="2" type="ORF">CyHV3_ORF120</name>
    <name evidence="5" type="ORF">KHVJ129</name>
</gene>
<dbReference type="Proteomes" id="UP000128453">
    <property type="component" value="Segment"/>
</dbReference>
<dbReference type="RefSeq" id="YP_001096155.1">
    <property type="nucleotide sequence ID" value="NC_009127.1"/>
</dbReference>
<evidence type="ECO:0000313" key="8">
    <source>
        <dbReference type="Proteomes" id="UP000130752"/>
    </source>
</evidence>
<reference evidence="3 10" key="6">
    <citation type="journal article" date="2015" name="Vet. Microbiol.">
        <title>Whole-genome sequence of a novel Chinese cyprinid herpesvirus 3 isolate reveals the existence of a distinct European genotype in East Asia.</title>
        <authorList>
            <person name="Li W."/>
            <person name="Lee X."/>
            <person name="Weng S."/>
            <person name="He J."/>
            <person name="Dong C."/>
        </authorList>
    </citation>
    <scope>NUCLEOTIDE SEQUENCE [LARGE SCALE GENOMIC DNA]</scope>
    <source>
        <strain evidence="3">KHV-GZ11</strain>
    </source>
</reference>
<dbReference type="EMBL" id="KJ627438">
    <property type="protein sequence ID" value="AIC32475.1"/>
    <property type="molecule type" value="Genomic_DNA"/>
</dbReference>
<dbReference type="Proteomes" id="UP000169752">
    <property type="component" value="Segment"/>
</dbReference>